<keyword evidence="2" id="KW-0186">Copper</keyword>
<dbReference type="KEGG" id="dfe:Dfer_1836"/>
<sequence>MAQYVRNNAWNNGGTFDNKDLYWYARGVEAMMARPIADSASWWFYAAIHGEYANPNTPWYPRPAAFPGWSFIQGTPQVPTTPLPDSATMDLYWNQCQHGSWYFFPWHRGYLMSLETQLRADIVAAGGPDTWALPYWNYFGGQGGSQSQMPPAFAAETLPEGTPNALFVTMRYGPDGDGNIYVPCPPKYPTGPINAKAMKNDLFTGSDAVTRPPGFGGPQTTFAHNGSPHGNFESNPHDLVHGYVGGQPGPSDAIYGIMGDPGTAALDPIFYLHHCNIDRMWEAWNDQGNSNPTVSSWTNGPSRQFAMPTASGKPWNYTPGDVSTLANLDYSYESLGIEDAPQAPKTQPALTLAKRLETLGASPEASNASLEAAASTAPRKTELLGASPTALKLSKTPIEITVALDASTRKAAEVSLLKASVSALPDKAYLRLENVSGIYDATILGISVSTPESGGSYLVGHVALFGLRRATVSDGQHGGEGLSFILDITPFIDELHLNNALNADAVKVAIVPDKPLPDGTEVTIGRVSIYREAF</sequence>
<dbReference type="InterPro" id="IPR002227">
    <property type="entry name" value="Tyrosinase_Cu-bd"/>
</dbReference>
<dbReference type="HOGENOM" id="CLU_504239_0_0_10"/>
<keyword evidence="6" id="KW-1185">Reference proteome</keyword>
<dbReference type="PANTHER" id="PTHR11474">
    <property type="entry name" value="TYROSINASE FAMILY MEMBER"/>
    <property type="match status" value="1"/>
</dbReference>
<dbReference type="PANTHER" id="PTHR11474:SF76">
    <property type="entry name" value="SHKT DOMAIN-CONTAINING PROTEIN"/>
    <property type="match status" value="1"/>
</dbReference>
<dbReference type="SUPFAM" id="SSF48056">
    <property type="entry name" value="Di-copper centre-containing domain"/>
    <property type="match status" value="1"/>
</dbReference>
<dbReference type="eggNOG" id="ENOG502Z8GH">
    <property type="taxonomic scope" value="Bacteria"/>
</dbReference>
<dbReference type="PRINTS" id="PR00092">
    <property type="entry name" value="TYROSINASE"/>
</dbReference>
<evidence type="ECO:0000256" key="1">
    <source>
        <dbReference type="ARBA" id="ARBA00022723"/>
    </source>
</evidence>
<evidence type="ECO:0000256" key="2">
    <source>
        <dbReference type="ARBA" id="ARBA00023008"/>
    </source>
</evidence>
<keyword evidence="1" id="KW-0479">Metal-binding</keyword>
<evidence type="ECO:0000259" key="4">
    <source>
        <dbReference type="PROSITE" id="PS00498"/>
    </source>
</evidence>
<proteinExistence type="predicted"/>
<feature type="domain" description="Tyrosinase copper-binding" evidence="3">
    <location>
        <begin position="98"/>
        <end position="115"/>
    </location>
</feature>
<dbReference type="Pfam" id="PF25271">
    <property type="entry name" value="DUF7868"/>
    <property type="match status" value="1"/>
</dbReference>
<evidence type="ECO:0000259" key="3">
    <source>
        <dbReference type="PROSITE" id="PS00497"/>
    </source>
</evidence>
<dbReference type="EMBL" id="CP001619">
    <property type="protein sequence ID" value="ACT93073.1"/>
    <property type="molecule type" value="Genomic_DNA"/>
</dbReference>
<dbReference type="Proteomes" id="UP000002011">
    <property type="component" value="Chromosome"/>
</dbReference>
<protein>
    <submittedName>
        <fullName evidence="5">Tyrosinase</fullName>
    </submittedName>
</protein>
<accession>C6VUT6</accession>
<dbReference type="Gene3D" id="1.10.1280.10">
    <property type="entry name" value="Di-copper center containing domain from catechol oxidase"/>
    <property type="match status" value="1"/>
</dbReference>
<dbReference type="GO" id="GO:0046872">
    <property type="term" value="F:metal ion binding"/>
    <property type="evidence" value="ECO:0007669"/>
    <property type="project" value="UniProtKB-KW"/>
</dbReference>
<dbReference type="GO" id="GO:0016491">
    <property type="term" value="F:oxidoreductase activity"/>
    <property type="evidence" value="ECO:0007669"/>
    <property type="project" value="InterPro"/>
</dbReference>
<evidence type="ECO:0000313" key="6">
    <source>
        <dbReference type="Proteomes" id="UP000002011"/>
    </source>
</evidence>
<dbReference type="Pfam" id="PF00264">
    <property type="entry name" value="Tyrosinase"/>
    <property type="match status" value="1"/>
</dbReference>
<dbReference type="PROSITE" id="PS00497">
    <property type="entry name" value="TYROSINASE_1"/>
    <property type="match status" value="1"/>
</dbReference>
<dbReference type="InterPro" id="IPR057190">
    <property type="entry name" value="DUF7868"/>
</dbReference>
<dbReference type="InterPro" id="IPR008922">
    <property type="entry name" value="Di-copper_centre_dom_sf"/>
</dbReference>
<feature type="domain" description="Tyrosinase copper-binding" evidence="4">
    <location>
        <begin position="267"/>
        <end position="278"/>
    </location>
</feature>
<dbReference type="PROSITE" id="PS00498">
    <property type="entry name" value="TYROSINASE_2"/>
    <property type="match status" value="1"/>
</dbReference>
<dbReference type="AlphaFoldDB" id="C6VUT6"/>
<dbReference type="OrthoDB" id="2874181at2"/>
<gene>
    <name evidence="5" type="ordered locus">Dfer_1836</name>
</gene>
<reference evidence="5 6" key="1">
    <citation type="journal article" date="2009" name="Stand. Genomic Sci.">
        <title>Complete genome sequence of Dyadobacter fermentans type strain (NS114).</title>
        <authorList>
            <person name="Lang E."/>
            <person name="Lapidus A."/>
            <person name="Chertkov O."/>
            <person name="Brettin T."/>
            <person name="Detter J.C."/>
            <person name="Han C."/>
            <person name="Copeland A."/>
            <person name="Glavina Del Rio T."/>
            <person name="Nolan M."/>
            <person name="Chen F."/>
            <person name="Lucas S."/>
            <person name="Tice H."/>
            <person name="Cheng J.F."/>
            <person name="Land M."/>
            <person name="Hauser L."/>
            <person name="Chang Y.J."/>
            <person name="Jeffries C.D."/>
            <person name="Kopitz M."/>
            <person name="Bruce D."/>
            <person name="Goodwin L."/>
            <person name="Pitluck S."/>
            <person name="Ovchinnikova G."/>
            <person name="Pati A."/>
            <person name="Ivanova N."/>
            <person name="Mavrommatis K."/>
            <person name="Chen A."/>
            <person name="Palaniappan K."/>
            <person name="Chain P."/>
            <person name="Bristow J."/>
            <person name="Eisen J.A."/>
            <person name="Markowitz V."/>
            <person name="Hugenholtz P."/>
            <person name="Goker M."/>
            <person name="Rohde M."/>
            <person name="Kyrpides N.C."/>
            <person name="Klenk H.P."/>
        </authorList>
    </citation>
    <scope>NUCLEOTIDE SEQUENCE [LARGE SCALE GENOMIC DNA]</scope>
    <source>
        <strain evidence="6">ATCC 700827 / DSM 18053 / CIP 107007 / KCTC 52180 / NS114</strain>
    </source>
</reference>
<dbReference type="STRING" id="471854.Dfer_1836"/>
<organism evidence="5 6">
    <name type="scientific">Dyadobacter fermentans (strain ATCC 700827 / DSM 18053 / CIP 107007 / KCTC 52180 / NS114)</name>
    <dbReference type="NCBI Taxonomy" id="471854"/>
    <lineage>
        <taxon>Bacteria</taxon>
        <taxon>Pseudomonadati</taxon>
        <taxon>Bacteroidota</taxon>
        <taxon>Cytophagia</taxon>
        <taxon>Cytophagales</taxon>
        <taxon>Spirosomataceae</taxon>
        <taxon>Dyadobacter</taxon>
    </lineage>
</organism>
<name>C6VUT6_DYAFD</name>
<evidence type="ECO:0000313" key="5">
    <source>
        <dbReference type="EMBL" id="ACT93073.1"/>
    </source>
</evidence>
<dbReference type="RefSeq" id="WP_015811327.1">
    <property type="nucleotide sequence ID" value="NC_013037.1"/>
</dbReference>
<dbReference type="InterPro" id="IPR050316">
    <property type="entry name" value="Tyrosinase/Hemocyanin"/>
</dbReference>